<name>A0ABQ7PU56_PLUXY</name>
<dbReference type="Proteomes" id="UP000823941">
    <property type="component" value="Chromosome 28"/>
</dbReference>
<feature type="region of interest" description="Disordered" evidence="4">
    <location>
        <begin position="1"/>
        <end position="74"/>
    </location>
</feature>
<reference evidence="6 7" key="1">
    <citation type="submission" date="2021-06" db="EMBL/GenBank/DDBJ databases">
        <title>A haploid diamondback moth (Plutella xylostella L.) genome assembly resolves 31 chromosomes and identifies a diamide resistance mutation.</title>
        <authorList>
            <person name="Ward C.M."/>
            <person name="Perry K.D."/>
            <person name="Baker G."/>
            <person name="Powis K."/>
            <person name="Heckel D.G."/>
            <person name="Baxter S.W."/>
        </authorList>
    </citation>
    <scope>NUCLEOTIDE SEQUENCE [LARGE SCALE GENOMIC DNA]</scope>
    <source>
        <strain evidence="6 7">LV</strain>
        <tissue evidence="6">Single pupa</tissue>
    </source>
</reference>
<dbReference type="SUPFAM" id="SSF46689">
    <property type="entry name" value="Homeodomain-like"/>
    <property type="match status" value="1"/>
</dbReference>
<keyword evidence="2 3" id="KW-0539">Nucleus</keyword>
<keyword evidence="7" id="KW-1185">Reference proteome</keyword>
<gene>
    <name evidence="6" type="ORF">JYU34_020237</name>
</gene>
<keyword evidence="2 3" id="KW-0371">Homeobox</keyword>
<feature type="domain" description="Homeobox" evidence="5">
    <location>
        <begin position="65"/>
        <end position="118"/>
    </location>
</feature>
<evidence type="ECO:0000256" key="1">
    <source>
        <dbReference type="ARBA" id="ARBA00004123"/>
    </source>
</evidence>
<comment type="caution">
    <text evidence="6">The sequence shown here is derived from an EMBL/GenBank/DDBJ whole genome shotgun (WGS) entry which is preliminary data.</text>
</comment>
<dbReference type="CDD" id="cd00086">
    <property type="entry name" value="homeodomain"/>
    <property type="match status" value="1"/>
</dbReference>
<comment type="subcellular location">
    <subcellularLocation>
        <location evidence="1 2 3">Nucleus</location>
    </subcellularLocation>
</comment>
<dbReference type="SMART" id="SM00389">
    <property type="entry name" value="HOX"/>
    <property type="match status" value="1"/>
</dbReference>
<protein>
    <recommendedName>
        <fullName evidence="5">Homeobox domain-containing protein</fullName>
    </recommendedName>
</protein>
<dbReference type="PANTHER" id="PTHR24329">
    <property type="entry name" value="HOMEOBOX PROTEIN ARISTALESS"/>
    <property type="match status" value="1"/>
</dbReference>
<feature type="DNA-binding region" description="Homeobox" evidence="2">
    <location>
        <begin position="67"/>
        <end position="119"/>
    </location>
</feature>
<dbReference type="EMBL" id="JAHIBW010000028">
    <property type="protein sequence ID" value="KAG7296489.1"/>
    <property type="molecule type" value="Genomic_DNA"/>
</dbReference>
<dbReference type="InterPro" id="IPR050649">
    <property type="entry name" value="Paired_Homeobox_TFs"/>
</dbReference>
<organism evidence="6 7">
    <name type="scientific">Plutella xylostella</name>
    <name type="common">Diamondback moth</name>
    <name type="synonym">Plutella maculipennis</name>
    <dbReference type="NCBI Taxonomy" id="51655"/>
    <lineage>
        <taxon>Eukaryota</taxon>
        <taxon>Metazoa</taxon>
        <taxon>Ecdysozoa</taxon>
        <taxon>Arthropoda</taxon>
        <taxon>Hexapoda</taxon>
        <taxon>Insecta</taxon>
        <taxon>Pterygota</taxon>
        <taxon>Neoptera</taxon>
        <taxon>Endopterygota</taxon>
        <taxon>Lepidoptera</taxon>
        <taxon>Glossata</taxon>
        <taxon>Ditrysia</taxon>
        <taxon>Yponomeutoidea</taxon>
        <taxon>Plutellidae</taxon>
        <taxon>Plutella</taxon>
    </lineage>
</organism>
<evidence type="ECO:0000313" key="7">
    <source>
        <dbReference type="Proteomes" id="UP000823941"/>
    </source>
</evidence>
<dbReference type="InterPro" id="IPR009057">
    <property type="entry name" value="Homeodomain-like_sf"/>
</dbReference>
<dbReference type="InterPro" id="IPR001356">
    <property type="entry name" value="HD"/>
</dbReference>
<evidence type="ECO:0000256" key="3">
    <source>
        <dbReference type="RuleBase" id="RU000682"/>
    </source>
</evidence>
<evidence type="ECO:0000313" key="6">
    <source>
        <dbReference type="EMBL" id="KAG7296489.1"/>
    </source>
</evidence>
<evidence type="ECO:0000256" key="4">
    <source>
        <dbReference type="SAM" id="MobiDB-lite"/>
    </source>
</evidence>
<proteinExistence type="predicted"/>
<sequence length="156" mass="17401">MSEPARRGAAYTIDNILGRHSPDEPSSRGATPESECGRSASPPSPRAPPPRSPSPQHDDVTSRPRKVRRSRTTFTTLQLHELERAFDATQYPDVFTREELAARLDLSEARVQYKTSDRLLIPDESHPLPALGNPRAFIPAHSLTRNHSATEWSLKT</sequence>
<keyword evidence="2 3" id="KW-0238">DNA-binding</keyword>
<dbReference type="PROSITE" id="PS50071">
    <property type="entry name" value="HOMEOBOX_2"/>
    <property type="match status" value="1"/>
</dbReference>
<evidence type="ECO:0000259" key="5">
    <source>
        <dbReference type="PROSITE" id="PS50071"/>
    </source>
</evidence>
<dbReference type="Gene3D" id="1.10.10.60">
    <property type="entry name" value="Homeodomain-like"/>
    <property type="match status" value="1"/>
</dbReference>
<evidence type="ECO:0000256" key="2">
    <source>
        <dbReference type="PROSITE-ProRule" id="PRU00108"/>
    </source>
</evidence>
<dbReference type="PANTHER" id="PTHR24329:SF543">
    <property type="entry name" value="FI01017P-RELATED"/>
    <property type="match status" value="1"/>
</dbReference>
<accession>A0ABQ7PU56</accession>
<dbReference type="Pfam" id="PF00046">
    <property type="entry name" value="Homeodomain"/>
    <property type="match status" value="1"/>
</dbReference>
<feature type="compositionally biased region" description="Pro residues" evidence="4">
    <location>
        <begin position="42"/>
        <end position="53"/>
    </location>
</feature>